<proteinExistence type="predicted"/>
<name>A0A0L9VP41_PHAAN</name>
<organism evidence="1 2">
    <name type="scientific">Phaseolus angularis</name>
    <name type="common">Azuki bean</name>
    <name type="synonym">Vigna angularis</name>
    <dbReference type="NCBI Taxonomy" id="3914"/>
    <lineage>
        <taxon>Eukaryota</taxon>
        <taxon>Viridiplantae</taxon>
        <taxon>Streptophyta</taxon>
        <taxon>Embryophyta</taxon>
        <taxon>Tracheophyta</taxon>
        <taxon>Spermatophyta</taxon>
        <taxon>Magnoliopsida</taxon>
        <taxon>eudicotyledons</taxon>
        <taxon>Gunneridae</taxon>
        <taxon>Pentapetalae</taxon>
        <taxon>rosids</taxon>
        <taxon>fabids</taxon>
        <taxon>Fabales</taxon>
        <taxon>Fabaceae</taxon>
        <taxon>Papilionoideae</taxon>
        <taxon>50 kb inversion clade</taxon>
        <taxon>NPAAA clade</taxon>
        <taxon>indigoferoid/millettioid clade</taxon>
        <taxon>Phaseoleae</taxon>
        <taxon>Vigna</taxon>
    </lineage>
</organism>
<accession>A0A0L9VP41</accession>
<protein>
    <submittedName>
        <fullName evidence="1">Uncharacterized protein</fullName>
    </submittedName>
</protein>
<evidence type="ECO:0000313" key="2">
    <source>
        <dbReference type="Proteomes" id="UP000053144"/>
    </source>
</evidence>
<gene>
    <name evidence="1" type="ORF">LR48_Vigan10g238600</name>
</gene>
<sequence>MVVEIEGWSRKEETLTSIGDCQQPIGVDCVVEEDWMIGVEQGNEGRPTLIPIQPKHFDAHRGTFSLGQLDHLRSALGRYNPFSLDHLDHLRSALSAKGTLSVELVKYCYGDRGIAGSSLVCLRKCSEEKVILREVFGRSVASYVKIQRRCCFISCGIKRVALTPMACLTCEHQLGTSILVQLIPSGA</sequence>
<dbReference type="AlphaFoldDB" id="A0A0L9VP41"/>
<evidence type="ECO:0000313" key="1">
    <source>
        <dbReference type="EMBL" id="KOM56494.1"/>
    </source>
</evidence>
<dbReference type="EMBL" id="CM003380">
    <property type="protein sequence ID" value="KOM56494.1"/>
    <property type="molecule type" value="Genomic_DNA"/>
</dbReference>
<reference evidence="2" key="1">
    <citation type="journal article" date="2015" name="Proc. Natl. Acad. Sci. U.S.A.">
        <title>Genome sequencing of adzuki bean (Vigna angularis) provides insight into high starch and low fat accumulation and domestication.</title>
        <authorList>
            <person name="Yang K."/>
            <person name="Tian Z."/>
            <person name="Chen C."/>
            <person name="Luo L."/>
            <person name="Zhao B."/>
            <person name="Wang Z."/>
            <person name="Yu L."/>
            <person name="Li Y."/>
            <person name="Sun Y."/>
            <person name="Li W."/>
            <person name="Chen Y."/>
            <person name="Li Y."/>
            <person name="Zhang Y."/>
            <person name="Ai D."/>
            <person name="Zhao J."/>
            <person name="Shang C."/>
            <person name="Ma Y."/>
            <person name="Wu B."/>
            <person name="Wang M."/>
            <person name="Gao L."/>
            <person name="Sun D."/>
            <person name="Zhang P."/>
            <person name="Guo F."/>
            <person name="Wang W."/>
            <person name="Li Y."/>
            <person name="Wang J."/>
            <person name="Varshney R.K."/>
            <person name="Wang J."/>
            <person name="Ling H.Q."/>
            <person name="Wan P."/>
        </authorList>
    </citation>
    <scope>NUCLEOTIDE SEQUENCE</scope>
    <source>
        <strain evidence="2">cv. Jingnong 6</strain>
    </source>
</reference>
<dbReference type="Gramene" id="KOM56494">
    <property type="protein sequence ID" value="KOM56494"/>
    <property type="gene ID" value="LR48_Vigan10g238600"/>
</dbReference>
<dbReference type="Proteomes" id="UP000053144">
    <property type="component" value="Chromosome 10"/>
</dbReference>